<accession>U4LKU0</accession>
<keyword evidence="3" id="KW-1185">Reference proteome</keyword>
<evidence type="ECO:0000256" key="1">
    <source>
        <dbReference type="SAM" id="Phobius"/>
    </source>
</evidence>
<name>U4LKU0_PYROM</name>
<dbReference type="AlphaFoldDB" id="U4LKU0"/>
<proteinExistence type="predicted"/>
<sequence>MLLTTAIARWIGMVITLLGRNAILLEEILRWLMYVG</sequence>
<protein>
    <submittedName>
        <fullName evidence="2">Uncharacterized protein</fullName>
    </submittedName>
</protein>
<gene>
    <name evidence="2" type="ORF">PCON_07799</name>
</gene>
<keyword evidence="1" id="KW-1133">Transmembrane helix</keyword>
<dbReference type="EMBL" id="HF935395">
    <property type="protein sequence ID" value="CCX29980.1"/>
    <property type="molecule type" value="Genomic_DNA"/>
</dbReference>
<dbReference type="Proteomes" id="UP000018144">
    <property type="component" value="Unassembled WGS sequence"/>
</dbReference>
<feature type="transmembrane region" description="Helical" evidence="1">
    <location>
        <begin position="6"/>
        <end position="25"/>
    </location>
</feature>
<reference evidence="2 3" key="1">
    <citation type="journal article" date="2013" name="PLoS Genet.">
        <title>The genome and development-dependent transcriptomes of Pyronema confluens: a window into fungal evolution.</title>
        <authorList>
            <person name="Traeger S."/>
            <person name="Altegoer F."/>
            <person name="Freitag M."/>
            <person name="Gabaldon T."/>
            <person name="Kempken F."/>
            <person name="Kumar A."/>
            <person name="Marcet-Houben M."/>
            <person name="Poggeler S."/>
            <person name="Stajich J.E."/>
            <person name="Nowrousian M."/>
        </authorList>
    </citation>
    <scope>NUCLEOTIDE SEQUENCE [LARGE SCALE GENOMIC DNA]</scope>
    <source>
        <strain evidence="3">CBS 100304</strain>
        <tissue evidence="2">Vegetative mycelium</tissue>
    </source>
</reference>
<organism evidence="2 3">
    <name type="scientific">Pyronema omphalodes (strain CBS 100304)</name>
    <name type="common">Pyronema confluens</name>
    <dbReference type="NCBI Taxonomy" id="1076935"/>
    <lineage>
        <taxon>Eukaryota</taxon>
        <taxon>Fungi</taxon>
        <taxon>Dikarya</taxon>
        <taxon>Ascomycota</taxon>
        <taxon>Pezizomycotina</taxon>
        <taxon>Pezizomycetes</taxon>
        <taxon>Pezizales</taxon>
        <taxon>Pyronemataceae</taxon>
        <taxon>Pyronema</taxon>
    </lineage>
</organism>
<keyword evidence="1" id="KW-0812">Transmembrane</keyword>
<evidence type="ECO:0000313" key="3">
    <source>
        <dbReference type="Proteomes" id="UP000018144"/>
    </source>
</evidence>
<evidence type="ECO:0000313" key="2">
    <source>
        <dbReference type="EMBL" id="CCX29980.1"/>
    </source>
</evidence>
<keyword evidence="1" id="KW-0472">Membrane</keyword>